<evidence type="ECO:0000313" key="3">
    <source>
        <dbReference type="Proteomes" id="UP000807850"/>
    </source>
</evidence>
<dbReference type="GO" id="GO:0016209">
    <property type="term" value="F:antioxidant activity"/>
    <property type="evidence" value="ECO:0007669"/>
    <property type="project" value="InterPro"/>
</dbReference>
<dbReference type="PROSITE" id="PS51352">
    <property type="entry name" value="THIOREDOXIN_2"/>
    <property type="match status" value="1"/>
</dbReference>
<dbReference type="PANTHER" id="PTHR42852">
    <property type="entry name" value="THIOL:DISULFIDE INTERCHANGE PROTEIN DSBE"/>
    <property type="match status" value="1"/>
</dbReference>
<reference evidence="2" key="1">
    <citation type="submission" date="2020-07" db="EMBL/GenBank/DDBJ databases">
        <title>Huge and variable diversity of episymbiotic CPR bacteria and DPANN archaea in groundwater ecosystems.</title>
        <authorList>
            <person name="He C.Y."/>
            <person name="Keren R."/>
            <person name="Whittaker M."/>
            <person name="Farag I.F."/>
            <person name="Doudna J."/>
            <person name="Cate J.H.D."/>
            <person name="Banfield J.F."/>
        </authorList>
    </citation>
    <scope>NUCLEOTIDE SEQUENCE</scope>
    <source>
        <strain evidence="2">NC_groundwater_928_Pr1_S-0.2um_72_17</strain>
    </source>
</reference>
<organism evidence="2 3">
    <name type="scientific">Eiseniibacteriota bacterium</name>
    <dbReference type="NCBI Taxonomy" id="2212470"/>
    <lineage>
        <taxon>Bacteria</taxon>
        <taxon>Candidatus Eiseniibacteriota</taxon>
    </lineage>
</organism>
<dbReference type="CDD" id="cd02966">
    <property type="entry name" value="TlpA_like_family"/>
    <property type="match status" value="1"/>
</dbReference>
<dbReference type="EMBL" id="JACQAY010000028">
    <property type="protein sequence ID" value="MBI3538796.1"/>
    <property type="molecule type" value="Genomic_DNA"/>
</dbReference>
<dbReference type="PANTHER" id="PTHR42852:SF17">
    <property type="entry name" value="THIOREDOXIN-LIKE PROTEIN HI_1115"/>
    <property type="match status" value="1"/>
</dbReference>
<dbReference type="GO" id="GO:0016491">
    <property type="term" value="F:oxidoreductase activity"/>
    <property type="evidence" value="ECO:0007669"/>
    <property type="project" value="InterPro"/>
</dbReference>
<dbReference type="InterPro" id="IPR000866">
    <property type="entry name" value="AhpC/TSA"/>
</dbReference>
<dbReference type="SUPFAM" id="SSF52833">
    <property type="entry name" value="Thioredoxin-like"/>
    <property type="match status" value="1"/>
</dbReference>
<dbReference type="Gene3D" id="3.40.30.10">
    <property type="entry name" value="Glutaredoxin"/>
    <property type="match status" value="1"/>
</dbReference>
<accession>A0A9D6L4T7</accession>
<sequence length="557" mass="61214">MGEIIARDGTPWIRYRAWVGSDEAIMRIDLSMTSMGAARPGDVPRPLLTARRERDRVVIEPAEPGLGITRTDAAVDSAAFLTIGSSTGMTEQAIRRVRHMGRGTVRLREVEAMGGQLWEATFTPGNHGALTVTVGPETWRFTLDAGGSIRSADCRLDGRMPGFRELEIHRIDSRAPLAIRRPVTLPDTAGQVKIDRLKVRWARLDAVEREFRRTLHEGRATAIRVAAESAVEAMGLRGGAYQSMLCTDVAMALLRDGDKTFALLYAHRAVAYANSHDVLSFGDQGLLQARISSRRALAEALFAHGHADSAYLLVRQAMALPREEDELALQRDLRLTLAGFQEFQGRPDDAIATLFEAVALDTCHDLLARAPLHRVWMRRFGEDTDLDQRIEHARERKCANEVLGGGGPMLDGARAPEWALSDLNGAVRRSSSFAGRPTVLVFWGGWTSANRSILRTAEDWYRHRSTWGVNVVSINWELPGPGPVSRGLAAEAIARGGYRLPVLLDHDQAVFKRFGGELYPAIVLIGRDGRVRLSTSGGMAARNQKLSASVRALGRAL</sequence>
<evidence type="ECO:0000313" key="2">
    <source>
        <dbReference type="EMBL" id="MBI3538796.1"/>
    </source>
</evidence>
<feature type="domain" description="Thioredoxin" evidence="1">
    <location>
        <begin position="409"/>
        <end position="555"/>
    </location>
</feature>
<dbReference type="AlphaFoldDB" id="A0A9D6L4T7"/>
<name>A0A9D6L4T7_UNCEI</name>
<comment type="caution">
    <text evidence="2">The sequence shown here is derived from an EMBL/GenBank/DDBJ whole genome shotgun (WGS) entry which is preliminary data.</text>
</comment>
<dbReference type="InterPro" id="IPR036249">
    <property type="entry name" value="Thioredoxin-like_sf"/>
</dbReference>
<gene>
    <name evidence="2" type="ORF">HY076_00785</name>
</gene>
<dbReference type="Proteomes" id="UP000807850">
    <property type="component" value="Unassembled WGS sequence"/>
</dbReference>
<proteinExistence type="predicted"/>
<dbReference type="Pfam" id="PF00578">
    <property type="entry name" value="AhpC-TSA"/>
    <property type="match status" value="1"/>
</dbReference>
<protein>
    <submittedName>
        <fullName evidence="2">TlpA family protein disulfide reductase</fullName>
    </submittedName>
</protein>
<evidence type="ECO:0000259" key="1">
    <source>
        <dbReference type="PROSITE" id="PS51352"/>
    </source>
</evidence>
<dbReference type="InterPro" id="IPR050553">
    <property type="entry name" value="Thioredoxin_ResA/DsbE_sf"/>
</dbReference>
<dbReference type="InterPro" id="IPR013766">
    <property type="entry name" value="Thioredoxin_domain"/>
</dbReference>